<keyword evidence="2" id="KW-1185">Reference proteome</keyword>
<sequence>MLCSRRQQNNSCSTVVSMEDRLSQLPDEVIVSILSIVVQVPFNSMAVSLDGCHTSQIRRFTIYYTEDVLLSKVMQKGKDEAYQFD</sequence>
<comment type="caution">
    <text evidence="1">The sequence shown here is derived from an EMBL/GenBank/DDBJ whole genome shotgun (WGS) entry which is preliminary data.</text>
</comment>
<evidence type="ECO:0000313" key="1">
    <source>
        <dbReference type="EMBL" id="KAG5572343.1"/>
    </source>
</evidence>
<proteinExistence type="predicted"/>
<dbReference type="Proteomes" id="UP000824120">
    <property type="component" value="Chromosome 12"/>
</dbReference>
<protein>
    <submittedName>
        <fullName evidence="1">Uncharacterized protein</fullName>
    </submittedName>
</protein>
<evidence type="ECO:0000313" key="2">
    <source>
        <dbReference type="Proteomes" id="UP000824120"/>
    </source>
</evidence>
<dbReference type="AlphaFoldDB" id="A0A9J5WAJ9"/>
<reference evidence="1 2" key="1">
    <citation type="submission" date="2020-09" db="EMBL/GenBank/DDBJ databases">
        <title>De no assembly of potato wild relative species, Solanum commersonii.</title>
        <authorList>
            <person name="Cho K."/>
        </authorList>
    </citation>
    <scope>NUCLEOTIDE SEQUENCE [LARGE SCALE GENOMIC DNA]</scope>
    <source>
        <strain evidence="1">LZ3.2</strain>
        <tissue evidence="1">Leaf</tissue>
    </source>
</reference>
<dbReference type="EMBL" id="JACXVP010000012">
    <property type="protein sequence ID" value="KAG5572343.1"/>
    <property type="molecule type" value="Genomic_DNA"/>
</dbReference>
<name>A0A9J5WAJ9_SOLCO</name>
<organism evidence="1 2">
    <name type="scientific">Solanum commersonii</name>
    <name type="common">Commerson's wild potato</name>
    <name type="synonym">Commerson's nightshade</name>
    <dbReference type="NCBI Taxonomy" id="4109"/>
    <lineage>
        <taxon>Eukaryota</taxon>
        <taxon>Viridiplantae</taxon>
        <taxon>Streptophyta</taxon>
        <taxon>Embryophyta</taxon>
        <taxon>Tracheophyta</taxon>
        <taxon>Spermatophyta</taxon>
        <taxon>Magnoliopsida</taxon>
        <taxon>eudicotyledons</taxon>
        <taxon>Gunneridae</taxon>
        <taxon>Pentapetalae</taxon>
        <taxon>asterids</taxon>
        <taxon>lamiids</taxon>
        <taxon>Solanales</taxon>
        <taxon>Solanaceae</taxon>
        <taxon>Solanoideae</taxon>
        <taxon>Solaneae</taxon>
        <taxon>Solanum</taxon>
    </lineage>
</organism>
<gene>
    <name evidence="1" type="ORF">H5410_062109</name>
</gene>
<accession>A0A9J5WAJ9</accession>